<dbReference type="InterPro" id="IPR041698">
    <property type="entry name" value="Methyltransf_25"/>
</dbReference>
<dbReference type="KEGG" id="sgrg:L0C25_21815"/>
<gene>
    <name evidence="2" type="ORF">L0C25_21815</name>
</gene>
<evidence type="ECO:0000259" key="1">
    <source>
        <dbReference type="Pfam" id="PF13649"/>
    </source>
</evidence>
<accession>A0AA46YK58</accession>
<dbReference type="RefSeq" id="WP_271633903.1">
    <property type="nucleotide sequence ID" value="NZ_CP094970.1"/>
</dbReference>
<dbReference type="EMBL" id="CP094970">
    <property type="protein sequence ID" value="UYM05127.1"/>
    <property type="molecule type" value="Genomic_DNA"/>
</dbReference>
<keyword evidence="2" id="KW-0808">Transferase</keyword>
<reference evidence="2" key="1">
    <citation type="submission" date="2022-01" db="EMBL/GenBank/DDBJ databases">
        <title>Nocardioidaceae gen. sp. A5X3R13.</title>
        <authorList>
            <person name="Lopez Marin M.A."/>
            <person name="Uhlik O."/>
        </authorList>
    </citation>
    <scope>NUCLEOTIDE SEQUENCE</scope>
    <source>
        <strain evidence="2">A5X3R13</strain>
    </source>
</reference>
<evidence type="ECO:0000313" key="2">
    <source>
        <dbReference type="EMBL" id="UYM05127.1"/>
    </source>
</evidence>
<keyword evidence="2" id="KW-0489">Methyltransferase</keyword>
<organism evidence="2 3">
    <name type="scientific">Solicola gregarius</name>
    <dbReference type="NCBI Taxonomy" id="2908642"/>
    <lineage>
        <taxon>Bacteria</taxon>
        <taxon>Bacillati</taxon>
        <taxon>Actinomycetota</taxon>
        <taxon>Actinomycetes</taxon>
        <taxon>Propionibacteriales</taxon>
        <taxon>Nocardioidaceae</taxon>
        <taxon>Solicola</taxon>
    </lineage>
</organism>
<dbReference type="InterPro" id="IPR029063">
    <property type="entry name" value="SAM-dependent_MTases_sf"/>
</dbReference>
<dbReference type="Gene3D" id="3.40.50.150">
    <property type="entry name" value="Vaccinia Virus protein VP39"/>
    <property type="match status" value="1"/>
</dbReference>
<dbReference type="AlphaFoldDB" id="A0AA46YK58"/>
<keyword evidence="3" id="KW-1185">Reference proteome</keyword>
<dbReference type="CDD" id="cd02440">
    <property type="entry name" value="AdoMet_MTases"/>
    <property type="match status" value="1"/>
</dbReference>
<dbReference type="SUPFAM" id="SSF53335">
    <property type="entry name" value="S-adenosyl-L-methionine-dependent methyltransferases"/>
    <property type="match status" value="1"/>
</dbReference>
<dbReference type="GO" id="GO:0032259">
    <property type="term" value="P:methylation"/>
    <property type="evidence" value="ECO:0007669"/>
    <property type="project" value="UniProtKB-KW"/>
</dbReference>
<dbReference type="Pfam" id="PF13649">
    <property type="entry name" value="Methyltransf_25"/>
    <property type="match status" value="1"/>
</dbReference>
<dbReference type="GO" id="GO:0008757">
    <property type="term" value="F:S-adenosylmethionine-dependent methyltransferase activity"/>
    <property type="evidence" value="ECO:0007669"/>
    <property type="project" value="InterPro"/>
</dbReference>
<proteinExistence type="predicted"/>
<protein>
    <submittedName>
        <fullName evidence="2">Class I SAM-dependent methyltransferase</fullName>
    </submittedName>
</protein>
<sequence>MTSSDPDAFARRLAAESTADGPAGWFERLYVAAEDGRTQVPWDRGAPHPLLTEWADHNALAGPGRAMVVGSGPGSDSEFVASLGFDTVAFDVSPTAIDAARRRHPDSEVDYAAADLLDLPTPWLDGFDLVVESMTVQSMPVDFHAAAIDAVAGLVALGGRLLVIASAREESEPADGPPWPLTRAEVERFADGPLSAEQTELHPVPQNPSAHRWLAVFRR</sequence>
<evidence type="ECO:0000313" key="3">
    <source>
        <dbReference type="Proteomes" id="UP001164390"/>
    </source>
</evidence>
<name>A0AA46YK58_9ACTN</name>
<dbReference type="Proteomes" id="UP001164390">
    <property type="component" value="Chromosome"/>
</dbReference>
<feature type="domain" description="Methyltransferase" evidence="1">
    <location>
        <begin position="69"/>
        <end position="159"/>
    </location>
</feature>